<dbReference type="AlphaFoldDB" id="A0A8K9XAK6"/>
<evidence type="ECO:0000256" key="6">
    <source>
        <dbReference type="ARBA" id="ARBA00023136"/>
    </source>
</evidence>
<dbReference type="GO" id="GO:0016020">
    <property type="term" value="C:membrane"/>
    <property type="evidence" value="ECO:0007669"/>
    <property type="project" value="UniProtKB-SubCell"/>
</dbReference>
<reference evidence="12" key="1">
    <citation type="submission" date="2020-07" db="EMBL/GenBank/DDBJ databases">
        <title>A long reads based de novo assembly of the rainbow trout Arlee double haploid line genome.</title>
        <authorList>
            <person name="Gao G."/>
            <person name="Palti Y."/>
        </authorList>
    </citation>
    <scope>NUCLEOTIDE SEQUENCE [LARGE SCALE GENOMIC DNA]</scope>
</reference>
<keyword evidence="8" id="KW-0325">Glycoprotein</keyword>
<dbReference type="GO" id="GO:0008083">
    <property type="term" value="F:growth factor activity"/>
    <property type="evidence" value="ECO:0007669"/>
    <property type="project" value="UniProtKB-KW"/>
</dbReference>
<evidence type="ECO:0000256" key="8">
    <source>
        <dbReference type="ARBA" id="ARBA00023180"/>
    </source>
</evidence>
<dbReference type="GO" id="GO:0005154">
    <property type="term" value="F:epidermal growth factor receptor binding"/>
    <property type="evidence" value="ECO:0007669"/>
    <property type="project" value="TreeGrafter"/>
</dbReference>
<evidence type="ECO:0000313" key="12">
    <source>
        <dbReference type="Ensembl" id="ENSOMYP00000130419.1"/>
    </source>
</evidence>
<dbReference type="GeneTree" id="ENSGT00730000113053"/>
<dbReference type="InterPro" id="IPR000742">
    <property type="entry name" value="EGF"/>
</dbReference>
<keyword evidence="4 10" id="KW-1133">Transmembrane helix</keyword>
<feature type="disulfide bond" evidence="9">
    <location>
        <begin position="171"/>
        <end position="180"/>
    </location>
</feature>
<reference evidence="12" key="2">
    <citation type="submission" date="2025-08" db="UniProtKB">
        <authorList>
            <consortium name="Ensembl"/>
        </authorList>
    </citation>
    <scope>IDENTIFICATION</scope>
</reference>
<organism evidence="12 13">
    <name type="scientific">Oncorhynchus mykiss</name>
    <name type="common">Rainbow trout</name>
    <name type="synonym">Salmo gairdneri</name>
    <dbReference type="NCBI Taxonomy" id="8022"/>
    <lineage>
        <taxon>Eukaryota</taxon>
        <taxon>Metazoa</taxon>
        <taxon>Chordata</taxon>
        <taxon>Craniata</taxon>
        <taxon>Vertebrata</taxon>
        <taxon>Euteleostomi</taxon>
        <taxon>Actinopterygii</taxon>
        <taxon>Neopterygii</taxon>
        <taxon>Teleostei</taxon>
        <taxon>Protacanthopterygii</taxon>
        <taxon>Salmoniformes</taxon>
        <taxon>Salmonidae</taxon>
        <taxon>Salmoninae</taxon>
        <taxon>Oncorhynchus</taxon>
    </lineage>
</organism>
<dbReference type="Proteomes" id="UP000694395">
    <property type="component" value="Chromosome 11"/>
</dbReference>
<dbReference type="GO" id="GO:0045840">
    <property type="term" value="P:positive regulation of mitotic nuclear division"/>
    <property type="evidence" value="ECO:0007669"/>
    <property type="project" value="TreeGrafter"/>
</dbReference>
<protein>
    <recommendedName>
        <fullName evidence="11">EGF-like domain-containing protein</fullName>
    </recommendedName>
</protein>
<evidence type="ECO:0000256" key="1">
    <source>
        <dbReference type="ARBA" id="ARBA00004479"/>
    </source>
</evidence>
<dbReference type="PROSITE" id="PS00022">
    <property type="entry name" value="EGF_1"/>
    <property type="match status" value="1"/>
</dbReference>
<keyword evidence="7 9" id="KW-1015">Disulfide bond</keyword>
<evidence type="ECO:0000256" key="2">
    <source>
        <dbReference type="ARBA" id="ARBA00022536"/>
    </source>
</evidence>
<evidence type="ECO:0000256" key="10">
    <source>
        <dbReference type="SAM" id="Phobius"/>
    </source>
</evidence>
<dbReference type="GO" id="GO:0008284">
    <property type="term" value="P:positive regulation of cell population proliferation"/>
    <property type="evidence" value="ECO:0007669"/>
    <property type="project" value="TreeGrafter"/>
</dbReference>
<evidence type="ECO:0000256" key="3">
    <source>
        <dbReference type="ARBA" id="ARBA00022692"/>
    </source>
</evidence>
<name>A0A8K9XAK6_ONCMY</name>
<dbReference type="GO" id="GO:0005615">
    <property type="term" value="C:extracellular space"/>
    <property type="evidence" value="ECO:0007669"/>
    <property type="project" value="TreeGrafter"/>
</dbReference>
<dbReference type="Ensembl" id="ENSOMYT00000135513.1">
    <property type="protein sequence ID" value="ENSOMYP00000130419.1"/>
    <property type="gene ID" value="ENSOMYG00000050373.1"/>
</dbReference>
<feature type="transmembrane region" description="Helical" evidence="10">
    <location>
        <begin position="198"/>
        <end position="220"/>
    </location>
</feature>
<keyword evidence="2 9" id="KW-0245">EGF-like domain</keyword>
<accession>A0A8K9XAK6</accession>
<keyword evidence="13" id="KW-1185">Reference proteome</keyword>
<evidence type="ECO:0000313" key="13">
    <source>
        <dbReference type="Proteomes" id="UP000694395"/>
    </source>
</evidence>
<dbReference type="Gene3D" id="2.10.25.10">
    <property type="entry name" value="Laminin"/>
    <property type="match status" value="1"/>
</dbReference>
<dbReference type="SUPFAM" id="SSF57196">
    <property type="entry name" value="EGF/Laminin"/>
    <property type="match status" value="1"/>
</dbReference>
<evidence type="ECO:0000256" key="5">
    <source>
        <dbReference type="ARBA" id="ARBA00023030"/>
    </source>
</evidence>
<evidence type="ECO:0000256" key="9">
    <source>
        <dbReference type="PROSITE-ProRule" id="PRU00076"/>
    </source>
</evidence>
<comment type="caution">
    <text evidence="9">Lacks conserved residue(s) required for the propagation of feature annotation.</text>
</comment>
<dbReference type="PANTHER" id="PTHR10740:SF10">
    <property type="entry name" value="EPIGEN"/>
    <property type="match status" value="1"/>
</dbReference>
<keyword evidence="6 10" id="KW-0472">Membrane</keyword>
<evidence type="ECO:0000256" key="7">
    <source>
        <dbReference type="ARBA" id="ARBA00023157"/>
    </source>
</evidence>
<dbReference type="PROSITE" id="PS50026">
    <property type="entry name" value="EGF_3"/>
    <property type="match status" value="1"/>
</dbReference>
<dbReference type="GO" id="GO:0007173">
    <property type="term" value="P:epidermal growth factor receptor signaling pathway"/>
    <property type="evidence" value="ECO:0007669"/>
    <property type="project" value="TreeGrafter"/>
</dbReference>
<evidence type="ECO:0000259" key="11">
    <source>
        <dbReference type="PROSITE" id="PS50026"/>
    </source>
</evidence>
<reference evidence="12" key="3">
    <citation type="submission" date="2025-09" db="UniProtKB">
        <authorList>
            <consortium name="Ensembl"/>
        </authorList>
    </citation>
    <scope>IDENTIFICATION</scope>
</reference>
<keyword evidence="3 10" id="KW-0812">Transmembrane</keyword>
<proteinExistence type="predicted"/>
<keyword evidence="5" id="KW-0339">Growth factor</keyword>
<comment type="subcellular location">
    <subcellularLocation>
        <location evidence="1">Membrane</location>
        <topology evidence="1">Single-pass type I membrane protein</topology>
    </subcellularLocation>
</comment>
<sequence>PSHYLTSGLDQALAFTGPITLDQEVLRFFENVCLLEEFQNNVLEEIICNESSSKNVCGQTVIIIILLFPPPPPPPPSLRSTAFSTTLVALWLILSTVTRSAEPSDNLQPTQRTLSLDLAEPTNTTLPVNGNDAEEPRVLRMSKHCRDEDADYCLNGQCMYPPDSDTPACTCDVSYSGPRCGLLTHQATQCKFAVAEEVIGICVGVALLVCCLAVVLYCCIKRRCEKKHLPYKTYGGSENSV</sequence>
<evidence type="ECO:0000256" key="4">
    <source>
        <dbReference type="ARBA" id="ARBA00022989"/>
    </source>
</evidence>
<dbReference type="PANTHER" id="PTHR10740">
    <property type="entry name" value="TRANSFORMING GROWTH FACTOR ALPHA"/>
    <property type="match status" value="1"/>
</dbReference>
<feature type="domain" description="EGF-like" evidence="11">
    <location>
        <begin position="149"/>
        <end position="181"/>
    </location>
</feature>